<keyword evidence="2" id="KW-1185">Reference proteome</keyword>
<evidence type="ECO:0000313" key="1">
    <source>
        <dbReference type="EMBL" id="KIN98708.1"/>
    </source>
</evidence>
<gene>
    <name evidence="1" type="ORF">M404DRAFT_157291</name>
</gene>
<name>A0A0C3NTY1_PISTI</name>
<reference evidence="1 2" key="1">
    <citation type="submission" date="2014-04" db="EMBL/GenBank/DDBJ databases">
        <authorList>
            <consortium name="DOE Joint Genome Institute"/>
            <person name="Kuo A."/>
            <person name="Kohler A."/>
            <person name="Costa M.D."/>
            <person name="Nagy L.G."/>
            <person name="Floudas D."/>
            <person name="Copeland A."/>
            <person name="Barry K.W."/>
            <person name="Cichocki N."/>
            <person name="Veneault-Fourrey C."/>
            <person name="LaButti K."/>
            <person name="Lindquist E.A."/>
            <person name="Lipzen A."/>
            <person name="Lundell T."/>
            <person name="Morin E."/>
            <person name="Murat C."/>
            <person name="Sun H."/>
            <person name="Tunlid A."/>
            <person name="Henrissat B."/>
            <person name="Grigoriev I.V."/>
            <person name="Hibbett D.S."/>
            <person name="Martin F."/>
            <person name="Nordberg H.P."/>
            <person name="Cantor M.N."/>
            <person name="Hua S.X."/>
        </authorList>
    </citation>
    <scope>NUCLEOTIDE SEQUENCE [LARGE SCALE GENOMIC DNA]</scope>
    <source>
        <strain evidence="1 2">Marx 270</strain>
    </source>
</reference>
<dbReference type="AlphaFoldDB" id="A0A0C3NTY1"/>
<dbReference type="Proteomes" id="UP000054217">
    <property type="component" value="Unassembled WGS sequence"/>
</dbReference>
<dbReference type="InParanoid" id="A0A0C3NTY1"/>
<evidence type="ECO:0000313" key="2">
    <source>
        <dbReference type="Proteomes" id="UP000054217"/>
    </source>
</evidence>
<organism evidence="1 2">
    <name type="scientific">Pisolithus tinctorius Marx 270</name>
    <dbReference type="NCBI Taxonomy" id="870435"/>
    <lineage>
        <taxon>Eukaryota</taxon>
        <taxon>Fungi</taxon>
        <taxon>Dikarya</taxon>
        <taxon>Basidiomycota</taxon>
        <taxon>Agaricomycotina</taxon>
        <taxon>Agaricomycetes</taxon>
        <taxon>Agaricomycetidae</taxon>
        <taxon>Boletales</taxon>
        <taxon>Sclerodermatineae</taxon>
        <taxon>Pisolithaceae</taxon>
        <taxon>Pisolithus</taxon>
    </lineage>
</organism>
<reference evidence="2" key="2">
    <citation type="submission" date="2015-01" db="EMBL/GenBank/DDBJ databases">
        <title>Evolutionary Origins and Diversification of the Mycorrhizal Mutualists.</title>
        <authorList>
            <consortium name="DOE Joint Genome Institute"/>
            <consortium name="Mycorrhizal Genomics Consortium"/>
            <person name="Kohler A."/>
            <person name="Kuo A."/>
            <person name="Nagy L.G."/>
            <person name="Floudas D."/>
            <person name="Copeland A."/>
            <person name="Barry K.W."/>
            <person name="Cichocki N."/>
            <person name="Veneault-Fourrey C."/>
            <person name="LaButti K."/>
            <person name="Lindquist E.A."/>
            <person name="Lipzen A."/>
            <person name="Lundell T."/>
            <person name="Morin E."/>
            <person name="Murat C."/>
            <person name="Riley R."/>
            <person name="Ohm R."/>
            <person name="Sun H."/>
            <person name="Tunlid A."/>
            <person name="Henrissat B."/>
            <person name="Grigoriev I.V."/>
            <person name="Hibbett D.S."/>
            <person name="Martin F."/>
        </authorList>
    </citation>
    <scope>NUCLEOTIDE SEQUENCE [LARGE SCALE GENOMIC DNA]</scope>
    <source>
        <strain evidence="2">Marx 270</strain>
    </source>
</reference>
<protein>
    <submittedName>
        <fullName evidence="1">Uncharacterized protein</fullName>
    </submittedName>
</protein>
<dbReference type="HOGENOM" id="CLU_107692_0_0_1"/>
<dbReference type="EMBL" id="KN832013">
    <property type="protein sequence ID" value="KIN98708.1"/>
    <property type="molecule type" value="Genomic_DNA"/>
</dbReference>
<dbReference type="OrthoDB" id="3169660at2759"/>
<accession>A0A0C3NTY1</accession>
<sequence>MLLTVNTVVYPDVEYADTETAFLQPLIVTVCFSGPVPRHLIHTDIPIEISASISEEYKGITLPVIRAKAWIFPHLHCSLLTNKWQSLHIMPGSIDQEDSAGDFPIPFLPLASTFNPMDTCHWAALSKDIERWLVNDIRTTSVPQWAWGHDAFWLAYIAAHLMFPNGSWSAWDPRIPMEGQFIEEWLNDDGTNGSADGISSNETAEHPLLSNIWESFSRHIALFYPFVLIPVS</sequence>
<proteinExistence type="predicted"/>